<keyword evidence="2" id="KW-1185">Reference proteome</keyword>
<dbReference type="OrthoDB" id="4540384at2759"/>
<sequence length="111" mass="12262">MAETISHLNGATTAQGPQVIPIQTTEVPTYTIIQADGVYPDDVVEQEIFTANPPHPYKLNYVSTHLFPTGTPLPKPWSSIPKDLRDQVDGIMVLKMGFTAEDVELFPKLKV</sequence>
<evidence type="ECO:0000313" key="1">
    <source>
        <dbReference type="EMBL" id="EXJ76612.1"/>
    </source>
</evidence>
<reference evidence="1 2" key="1">
    <citation type="submission" date="2013-03" db="EMBL/GenBank/DDBJ databases">
        <title>The Genome Sequence of Cladophialophora psammophila CBS 110553.</title>
        <authorList>
            <consortium name="The Broad Institute Genomics Platform"/>
            <person name="Cuomo C."/>
            <person name="de Hoog S."/>
            <person name="Gorbushina A."/>
            <person name="Walker B."/>
            <person name="Young S.K."/>
            <person name="Zeng Q."/>
            <person name="Gargeya S."/>
            <person name="Fitzgerald M."/>
            <person name="Haas B."/>
            <person name="Abouelleil A."/>
            <person name="Allen A.W."/>
            <person name="Alvarado L."/>
            <person name="Arachchi H.M."/>
            <person name="Berlin A.M."/>
            <person name="Chapman S.B."/>
            <person name="Gainer-Dewar J."/>
            <person name="Goldberg J."/>
            <person name="Griggs A."/>
            <person name="Gujja S."/>
            <person name="Hansen M."/>
            <person name="Howarth C."/>
            <person name="Imamovic A."/>
            <person name="Ireland A."/>
            <person name="Larimer J."/>
            <person name="McCowan C."/>
            <person name="Murphy C."/>
            <person name="Pearson M."/>
            <person name="Poon T.W."/>
            <person name="Priest M."/>
            <person name="Roberts A."/>
            <person name="Saif S."/>
            <person name="Shea T."/>
            <person name="Sisk P."/>
            <person name="Sykes S."/>
            <person name="Wortman J."/>
            <person name="Nusbaum C."/>
            <person name="Birren B."/>
        </authorList>
    </citation>
    <scope>NUCLEOTIDE SEQUENCE [LARGE SCALE GENOMIC DNA]</scope>
    <source>
        <strain evidence="1 2">CBS 110553</strain>
    </source>
</reference>
<dbReference type="Proteomes" id="UP000019471">
    <property type="component" value="Unassembled WGS sequence"/>
</dbReference>
<dbReference type="STRING" id="1182543.W9X805"/>
<comment type="caution">
    <text evidence="1">The sequence shown here is derived from an EMBL/GenBank/DDBJ whole genome shotgun (WGS) entry which is preliminary data.</text>
</comment>
<evidence type="ECO:0000313" key="2">
    <source>
        <dbReference type="Proteomes" id="UP000019471"/>
    </source>
</evidence>
<protein>
    <submittedName>
        <fullName evidence="1">Uncharacterized protein</fullName>
    </submittedName>
</protein>
<gene>
    <name evidence="1" type="ORF">A1O5_01120</name>
</gene>
<dbReference type="EMBL" id="AMGX01000001">
    <property type="protein sequence ID" value="EXJ76612.1"/>
    <property type="molecule type" value="Genomic_DNA"/>
</dbReference>
<organism evidence="1 2">
    <name type="scientific">Cladophialophora psammophila CBS 110553</name>
    <dbReference type="NCBI Taxonomy" id="1182543"/>
    <lineage>
        <taxon>Eukaryota</taxon>
        <taxon>Fungi</taxon>
        <taxon>Dikarya</taxon>
        <taxon>Ascomycota</taxon>
        <taxon>Pezizomycotina</taxon>
        <taxon>Eurotiomycetes</taxon>
        <taxon>Chaetothyriomycetidae</taxon>
        <taxon>Chaetothyriales</taxon>
        <taxon>Herpotrichiellaceae</taxon>
        <taxon>Cladophialophora</taxon>
    </lineage>
</organism>
<dbReference type="GeneID" id="19185856"/>
<name>W9X805_9EURO</name>
<proteinExistence type="predicted"/>
<dbReference type="HOGENOM" id="CLU_172683_0_0_1"/>
<dbReference type="AlphaFoldDB" id="W9X805"/>
<accession>W9X805</accession>
<dbReference type="RefSeq" id="XP_007739929.1">
    <property type="nucleotide sequence ID" value="XM_007741739.1"/>
</dbReference>